<feature type="region of interest" description="Disordered" evidence="1">
    <location>
        <begin position="1"/>
        <end position="30"/>
    </location>
</feature>
<feature type="region of interest" description="Disordered" evidence="1">
    <location>
        <begin position="83"/>
        <end position="143"/>
    </location>
</feature>
<evidence type="ECO:0000256" key="1">
    <source>
        <dbReference type="SAM" id="MobiDB-lite"/>
    </source>
</evidence>
<proteinExistence type="predicted"/>
<keyword evidence="3" id="KW-1185">Reference proteome</keyword>
<reference evidence="2 3" key="1">
    <citation type="submission" date="2019-03" db="EMBL/GenBank/DDBJ databases">
        <title>First draft genome of Liparis tanakae, snailfish: a comprehensive survey of snailfish specific genes.</title>
        <authorList>
            <person name="Kim W."/>
            <person name="Song I."/>
            <person name="Jeong J.-H."/>
            <person name="Kim D."/>
            <person name="Kim S."/>
            <person name="Ryu S."/>
            <person name="Song J.Y."/>
            <person name="Lee S.K."/>
        </authorList>
    </citation>
    <scope>NUCLEOTIDE SEQUENCE [LARGE SCALE GENOMIC DNA]</scope>
    <source>
        <tissue evidence="2">Muscle</tissue>
    </source>
</reference>
<protein>
    <submittedName>
        <fullName evidence="2">Uncharacterized protein</fullName>
    </submittedName>
</protein>
<dbReference type="EMBL" id="SRLO01000190">
    <property type="protein sequence ID" value="TNN68418.1"/>
    <property type="molecule type" value="Genomic_DNA"/>
</dbReference>
<evidence type="ECO:0000313" key="3">
    <source>
        <dbReference type="Proteomes" id="UP000314294"/>
    </source>
</evidence>
<gene>
    <name evidence="2" type="ORF">EYF80_021339</name>
</gene>
<feature type="compositionally biased region" description="Low complexity" evidence="1">
    <location>
        <begin position="94"/>
        <end position="103"/>
    </location>
</feature>
<name>A0A4Z2HRP4_9TELE</name>
<comment type="caution">
    <text evidence="2">The sequence shown here is derived from an EMBL/GenBank/DDBJ whole genome shotgun (WGS) entry which is preliminary data.</text>
</comment>
<organism evidence="2 3">
    <name type="scientific">Liparis tanakae</name>
    <name type="common">Tanaka's snailfish</name>
    <dbReference type="NCBI Taxonomy" id="230148"/>
    <lineage>
        <taxon>Eukaryota</taxon>
        <taxon>Metazoa</taxon>
        <taxon>Chordata</taxon>
        <taxon>Craniata</taxon>
        <taxon>Vertebrata</taxon>
        <taxon>Euteleostomi</taxon>
        <taxon>Actinopterygii</taxon>
        <taxon>Neopterygii</taxon>
        <taxon>Teleostei</taxon>
        <taxon>Neoteleostei</taxon>
        <taxon>Acanthomorphata</taxon>
        <taxon>Eupercaria</taxon>
        <taxon>Perciformes</taxon>
        <taxon>Cottioidei</taxon>
        <taxon>Cottales</taxon>
        <taxon>Liparidae</taxon>
        <taxon>Liparis</taxon>
    </lineage>
</organism>
<sequence>MELMFQGARAVGSDVGTPGPIRSLESIPELVDDEKRARGQGDMFHKQDAAELKARPPMVRSSVLGTRRSELFVDLRSLAPELRVPYDGGRVRRGPGSPSDPGRANGAADSGVLARPTARGRPLKSQGQDEKQSREVKGGRLRL</sequence>
<accession>A0A4Z2HRP4</accession>
<feature type="compositionally biased region" description="Basic and acidic residues" evidence="1">
    <location>
        <begin position="127"/>
        <end position="143"/>
    </location>
</feature>
<dbReference type="Proteomes" id="UP000314294">
    <property type="component" value="Unassembled WGS sequence"/>
</dbReference>
<dbReference type="AlphaFoldDB" id="A0A4Z2HRP4"/>
<evidence type="ECO:0000313" key="2">
    <source>
        <dbReference type="EMBL" id="TNN68418.1"/>
    </source>
</evidence>